<protein>
    <submittedName>
        <fullName evidence="1">Sporulation histidine kinase inhibitor Sda</fullName>
    </submittedName>
</protein>
<keyword evidence="1" id="KW-0649">Protein kinase inhibitor</keyword>
<evidence type="ECO:0000313" key="2">
    <source>
        <dbReference type="Proteomes" id="UP001341820"/>
    </source>
</evidence>
<keyword evidence="2" id="KW-1185">Reference proteome</keyword>
<gene>
    <name evidence="1" type="primary">sda</name>
    <name evidence="1" type="ORF">P5F74_17480</name>
</gene>
<name>A0ABU6NNZ6_9BACI</name>
<proteinExistence type="predicted"/>
<dbReference type="InterPro" id="IPR036916">
    <property type="entry name" value="Sda_sf"/>
</dbReference>
<dbReference type="EMBL" id="JAROAS010000044">
    <property type="protein sequence ID" value="MED4129925.1"/>
    <property type="molecule type" value="Genomic_DNA"/>
</dbReference>
<accession>A0ABU6NNZ6</accession>
<dbReference type="InterPro" id="IPR015064">
    <property type="entry name" value="Sda"/>
</dbReference>
<dbReference type="Pfam" id="PF08970">
    <property type="entry name" value="Sda"/>
    <property type="match status" value="1"/>
</dbReference>
<sequence length="46" mass="5547">MIEQLSDSVLLEAYKKAKQNQLEEDFLAILEQELMRRDIHMNELNR</sequence>
<organism evidence="1 2">
    <name type="scientific">Shouchella miscanthi</name>
    <dbReference type="NCBI Taxonomy" id="2598861"/>
    <lineage>
        <taxon>Bacteria</taxon>
        <taxon>Bacillati</taxon>
        <taxon>Bacillota</taxon>
        <taxon>Bacilli</taxon>
        <taxon>Bacillales</taxon>
        <taxon>Bacillaceae</taxon>
        <taxon>Shouchella</taxon>
    </lineage>
</organism>
<dbReference type="Gene3D" id="1.10.287.1100">
    <property type="entry name" value="Sporulation inhibitor A"/>
    <property type="match status" value="1"/>
</dbReference>
<evidence type="ECO:0000313" key="1">
    <source>
        <dbReference type="EMBL" id="MED4129925.1"/>
    </source>
</evidence>
<dbReference type="RefSeq" id="WP_081762064.1">
    <property type="nucleotide sequence ID" value="NZ_CP042163.1"/>
</dbReference>
<reference evidence="1 2" key="1">
    <citation type="submission" date="2023-03" db="EMBL/GenBank/DDBJ databases">
        <title>Bacillus Genome Sequencing.</title>
        <authorList>
            <person name="Dunlap C."/>
        </authorList>
    </citation>
    <scope>NUCLEOTIDE SEQUENCE [LARGE SCALE GENOMIC DNA]</scope>
    <source>
        <strain evidence="1 2">B-4107</strain>
    </source>
</reference>
<dbReference type="Proteomes" id="UP001341820">
    <property type="component" value="Unassembled WGS sequence"/>
</dbReference>
<dbReference type="GO" id="GO:0004860">
    <property type="term" value="F:protein kinase inhibitor activity"/>
    <property type="evidence" value="ECO:0007669"/>
    <property type="project" value="UniProtKB-KW"/>
</dbReference>
<comment type="caution">
    <text evidence="1">The sequence shown here is derived from an EMBL/GenBank/DDBJ whole genome shotgun (WGS) entry which is preliminary data.</text>
</comment>
<dbReference type="SUPFAM" id="SSF100985">
    <property type="entry name" value="Sporulation inhibitor Sda"/>
    <property type="match status" value="1"/>
</dbReference>